<feature type="region of interest" description="Disordered" evidence="1">
    <location>
        <begin position="647"/>
        <end position="674"/>
    </location>
</feature>
<sequence>MTLSKDDPRLLSYVLGELDEAASREIEAAVDGDLEIRAEIDALRMTADMLREGLAERAPKELPAEQRKALEEATREKETPKVASLRRRLLRPVLLAAAAVALVSIPVGVMVARRNAQLAAEQARKDFAAFEAQQKQNEKGQKKTTAPRPKDDTKIDDATRREALKMLQEERAHQGSGVPSQIPKPRRLTARSKPSADENPFVYTTSIARSTFPLDVDTASYSLVERYIQEAGRRPPKDVVRVDELVNAFAYEDPPPIGDAPLAARAEVGAAPWNHSHRLVRLALKTAPLDPSVRPQANLVFVIDKSSDFTYEPDKLLLLQAALRRLVSRLDAQDRLTLVEYGGSSQEPYLPSTPGNDKPRILTAIDNFKPGATVDTSASIERAFQEAQAHFVAGGVNRVFLATDDHFTAEDPSRLAASIREKSATGISLTTLGFGRMDVPAVETLKRLAAEGKGHFAQIASPDDARKELVDEAMGARTPIARDVRVEVDFDPSHVRSFRLIGNEDRTGPEREFLDAWKGPVDLYAGQAVTALYEIEPRLRTSGSSDMPPPPYLLTLRVRYKDASGQTSREIEVPLIDEWYQQEVRTDLQFAAAVAAFGLLLRDSPYKGNVTLADVVTMAKKNLGADPGGHRARFVNLLELVEFTPETVAKPPPRKPPPRKRSLCQPGDSLCSEL</sequence>
<evidence type="ECO:0000259" key="3">
    <source>
        <dbReference type="PROSITE" id="PS50234"/>
    </source>
</evidence>
<comment type="caution">
    <text evidence="4">The sequence shown here is derived from an EMBL/GenBank/DDBJ whole genome shotgun (WGS) entry which is preliminary data.</text>
</comment>
<proteinExistence type="predicted"/>
<feature type="region of interest" description="Disordered" evidence="1">
    <location>
        <begin position="56"/>
        <end position="82"/>
    </location>
</feature>
<evidence type="ECO:0000313" key="5">
    <source>
        <dbReference type="Proteomes" id="UP001221411"/>
    </source>
</evidence>
<dbReference type="Pfam" id="PF12034">
    <property type="entry name" value="YfbK_C"/>
    <property type="match status" value="1"/>
</dbReference>
<dbReference type="InterPro" id="IPR002035">
    <property type="entry name" value="VWF_A"/>
</dbReference>
<reference evidence="4 5" key="1">
    <citation type="submission" date="2022-11" db="EMBL/GenBank/DDBJ databases">
        <title>Minimal conservation of predation-associated metabolite biosynthetic gene clusters underscores biosynthetic potential of Myxococcota including descriptions for ten novel species: Archangium lansinium sp. nov., Myxococcus landrumus sp. nov., Nannocystis bai.</title>
        <authorList>
            <person name="Ahearne A."/>
            <person name="Stevens C."/>
            <person name="Dowd S."/>
        </authorList>
    </citation>
    <scope>NUCLEOTIDE SEQUENCE [LARGE SCALE GENOMIC DNA]</scope>
    <source>
        <strain evidence="4 5">RJM3</strain>
    </source>
</reference>
<name>A0ABT5EHU9_9BACT</name>
<feature type="transmembrane region" description="Helical" evidence="2">
    <location>
        <begin position="93"/>
        <end position="112"/>
    </location>
</feature>
<keyword evidence="2" id="KW-1133">Transmembrane helix</keyword>
<dbReference type="Pfam" id="PF12450">
    <property type="entry name" value="vWF_A"/>
    <property type="match status" value="1"/>
</dbReference>
<dbReference type="Pfam" id="PF00092">
    <property type="entry name" value="VWA"/>
    <property type="match status" value="1"/>
</dbReference>
<dbReference type="SMART" id="SM00327">
    <property type="entry name" value="VWA"/>
    <property type="match status" value="1"/>
</dbReference>
<dbReference type="Gene3D" id="3.40.50.410">
    <property type="entry name" value="von Willebrand factor, type A domain"/>
    <property type="match status" value="1"/>
</dbReference>
<feature type="domain" description="VWFA" evidence="3">
    <location>
        <begin position="298"/>
        <end position="484"/>
    </location>
</feature>
<feature type="compositionally biased region" description="Basic and acidic residues" evidence="1">
    <location>
        <begin position="148"/>
        <end position="173"/>
    </location>
</feature>
<dbReference type="InterPro" id="IPR022156">
    <property type="entry name" value="Uncharacterised_YfbK_N"/>
</dbReference>
<protein>
    <submittedName>
        <fullName evidence="4">von Willebrand factor type A domain-containing protein</fullName>
    </submittedName>
</protein>
<dbReference type="InterPro" id="IPR021908">
    <property type="entry name" value="YfbK_C"/>
</dbReference>
<keyword evidence="2" id="KW-0472">Membrane</keyword>
<evidence type="ECO:0000256" key="1">
    <source>
        <dbReference type="SAM" id="MobiDB-lite"/>
    </source>
</evidence>
<gene>
    <name evidence="4" type="ORF">POL67_08505</name>
</gene>
<dbReference type="PROSITE" id="PS50234">
    <property type="entry name" value="VWFA"/>
    <property type="match status" value="1"/>
</dbReference>
<organism evidence="4 5">
    <name type="scientific">Polyangium mundeleinium</name>
    <dbReference type="NCBI Taxonomy" id="2995306"/>
    <lineage>
        <taxon>Bacteria</taxon>
        <taxon>Pseudomonadati</taxon>
        <taxon>Myxococcota</taxon>
        <taxon>Polyangia</taxon>
        <taxon>Polyangiales</taxon>
        <taxon>Polyangiaceae</taxon>
        <taxon>Polyangium</taxon>
    </lineage>
</organism>
<dbReference type="Proteomes" id="UP001221411">
    <property type="component" value="Unassembled WGS sequence"/>
</dbReference>
<keyword evidence="2" id="KW-0812">Transmembrane</keyword>
<feature type="compositionally biased region" description="Basic and acidic residues" evidence="1">
    <location>
        <begin position="56"/>
        <end position="80"/>
    </location>
</feature>
<keyword evidence="5" id="KW-1185">Reference proteome</keyword>
<dbReference type="RefSeq" id="WP_271916609.1">
    <property type="nucleotide sequence ID" value="NZ_JAQNDO010000001.1"/>
</dbReference>
<evidence type="ECO:0000313" key="4">
    <source>
        <dbReference type="EMBL" id="MDC0741383.1"/>
    </source>
</evidence>
<dbReference type="SUPFAM" id="SSF53300">
    <property type="entry name" value="vWA-like"/>
    <property type="match status" value="1"/>
</dbReference>
<feature type="compositionally biased region" description="Basic residues" evidence="1">
    <location>
        <begin position="652"/>
        <end position="662"/>
    </location>
</feature>
<dbReference type="EMBL" id="JAQNDO010000001">
    <property type="protein sequence ID" value="MDC0741383.1"/>
    <property type="molecule type" value="Genomic_DNA"/>
</dbReference>
<dbReference type="InterPro" id="IPR036465">
    <property type="entry name" value="vWFA_dom_sf"/>
</dbReference>
<evidence type="ECO:0000256" key="2">
    <source>
        <dbReference type="SAM" id="Phobius"/>
    </source>
</evidence>
<feature type="region of interest" description="Disordered" evidence="1">
    <location>
        <begin position="131"/>
        <end position="197"/>
    </location>
</feature>
<accession>A0ABT5EHU9</accession>